<evidence type="ECO:0008006" key="4">
    <source>
        <dbReference type="Google" id="ProtNLM"/>
    </source>
</evidence>
<evidence type="ECO:0000313" key="3">
    <source>
        <dbReference type="Proteomes" id="UP001141327"/>
    </source>
</evidence>
<sequence>MRPHPFHTIPTPSIPLQWTCFKCTFAENKWDEPACDLCGEIHVHRLHPAAHALSPRPRLPAPPIGPPRHPPDPGRPQR</sequence>
<organism evidence="2 3">
    <name type="scientific">Paratrimastix pyriformis</name>
    <dbReference type="NCBI Taxonomy" id="342808"/>
    <lineage>
        <taxon>Eukaryota</taxon>
        <taxon>Metamonada</taxon>
        <taxon>Preaxostyla</taxon>
        <taxon>Paratrimastigidae</taxon>
        <taxon>Paratrimastix</taxon>
    </lineage>
</organism>
<evidence type="ECO:0000256" key="1">
    <source>
        <dbReference type="SAM" id="MobiDB-lite"/>
    </source>
</evidence>
<feature type="compositionally biased region" description="Pro residues" evidence="1">
    <location>
        <begin position="57"/>
        <end position="68"/>
    </location>
</feature>
<evidence type="ECO:0000313" key="2">
    <source>
        <dbReference type="EMBL" id="KAJ4457776.1"/>
    </source>
</evidence>
<comment type="caution">
    <text evidence="2">The sequence shown here is derived from an EMBL/GenBank/DDBJ whole genome shotgun (WGS) entry which is preliminary data.</text>
</comment>
<name>A0ABQ8UH76_9EUKA</name>
<keyword evidence="3" id="KW-1185">Reference proteome</keyword>
<gene>
    <name evidence="2" type="ORF">PAPYR_6710</name>
</gene>
<proteinExistence type="predicted"/>
<dbReference type="EMBL" id="JAPMOS010000040">
    <property type="protein sequence ID" value="KAJ4457776.1"/>
    <property type="molecule type" value="Genomic_DNA"/>
</dbReference>
<accession>A0ABQ8UH76</accession>
<dbReference type="Proteomes" id="UP001141327">
    <property type="component" value="Unassembled WGS sequence"/>
</dbReference>
<reference evidence="2" key="1">
    <citation type="journal article" date="2022" name="bioRxiv">
        <title>Genomics of Preaxostyla Flagellates Illuminates Evolutionary Transitions and the Path Towards Mitochondrial Loss.</title>
        <authorList>
            <person name="Novak L.V.F."/>
            <person name="Treitli S.C."/>
            <person name="Pyrih J."/>
            <person name="Halakuc P."/>
            <person name="Pipaliya S.V."/>
            <person name="Vacek V."/>
            <person name="Brzon O."/>
            <person name="Soukal P."/>
            <person name="Eme L."/>
            <person name="Dacks J.B."/>
            <person name="Karnkowska A."/>
            <person name="Elias M."/>
            <person name="Hampl V."/>
        </authorList>
    </citation>
    <scope>NUCLEOTIDE SEQUENCE</scope>
    <source>
        <strain evidence="2">RCP-MX</strain>
    </source>
</reference>
<protein>
    <recommendedName>
        <fullName evidence="4">RanBP2-type domain-containing protein</fullName>
    </recommendedName>
</protein>
<feature type="region of interest" description="Disordered" evidence="1">
    <location>
        <begin position="50"/>
        <end position="78"/>
    </location>
</feature>